<accession>A0AAV4CVJ4</accession>
<reference evidence="2 3" key="1">
    <citation type="journal article" date="2021" name="Elife">
        <title>Chloroplast acquisition without the gene transfer in kleptoplastic sea slugs, Plakobranchus ocellatus.</title>
        <authorList>
            <person name="Maeda T."/>
            <person name="Takahashi S."/>
            <person name="Yoshida T."/>
            <person name="Shimamura S."/>
            <person name="Takaki Y."/>
            <person name="Nagai Y."/>
            <person name="Toyoda A."/>
            <person name="Suzuki Y."/>
            <person name="Arimoto A."/>
            <person name="Ishii H."/>
            <person name="Satoh N."/>
            <person name="Nishiyama T."/>
            <person name="Hasebe M."/>
            <person name="Maruyama T."/>
            <person name="Minagawa J."/>
            <person name="Obokata J."/>
            <person name="Shigenobu S."/>
        </authorList>
    </citation>
    <scope>NUCLEOTIDE SEQUENCE [LARGE SCALE GENOMIC DNA]</scope>
</reference>
<comment type="caution">
    <text evidence="2">The sequence shown here is derived from an EMBL/GenBank/DDBJ whole genome shotgun (WGS) entry which is preliminary data.</text>
</comment>
<organism evidence="2 3">
    <name type="scientific">Plakobranchus ocellatus</name>
    <dbReference type="NCBI Taxonomy" id="259542"/>
    <lineage>
        <taxon>Eukaryota</taxon>
        <taxon>Metazoa</taxon>
        <taxon>Spiralia</taxon>
        <taxon>Lophotrochozoa</taxon>
        <taxon>Mollusca</taxon>
        <taxon>Gastropoda</taxon>
        <taxon>Heterobranchia</taxon>
        <taxon>Euthyneura</taxon>
        <taxon>Panpulmonata</taxon>
        <taxon>Sacoglossa</taxon>
        <taxon>Placobranchoidea</taxon>
        <taxon>Plakobranchidae</taxon>
        <taxon>Plakobranchus</taxon>
    </lineage>
</organism>
<feature type="compositionally biased region" description="Basic and acidic residues" evidence="1">
    <location>
        <begin position="63"/>
        <end position="76"/>
    </location>
</feature>
<dbReference type="AlphaFoldDB" id="A0AAV4CVJ4"/>
<evidence type="ECO:0000256" key="1">
    <source>
        <dbReference type="SAM" id="MobiDB-lite"/>
    </source>
</evidence>
<evidence type="ECO:0000313" key="2">
    <source>
        <dbReference type="EMBL" id="GFO35927.1"/>
    </source>
</evidence>
<feature type="region of interest" description="Disordered" evidence="1">
    <location>
        <begin position="1"/>
        <end position="119"/>
    </location>
</feature>
<gene>
    <name evidence="2" type="ORF">PoB_006243200</name>
</gene>
<dbReference type="Proteomes" id="UP000735302">
    <property type="component" value="Unassembled WGS sequence"/>
</dbReference>
<feature type="compositionally biased region" description="Polar residues" evidence="1">
    <location>
        <begin position="12"/>
        <end position="28"/>
    </location>
</feature>
<sequence>MSKEGDIDLTVWVQTSESPLNSDDSNGGSPRGGFGDLTIIAHSNGENDNGDDIEEEEEEDEPSTERDGDKLREKSHSGYGLSTDGGDGWSNDAGALRCQGCDDNNDDDDNGEASASAENELLHQLANRHDDFLSTVVSTQ</sequence>
<dbReference type="EMBL" id="BLXT01007028">
    <property type="protein sequence ID" value="GFO35927.1"/>
    <property type="molecule type" value="Genomic_DNA"/>
</dbReference>
<evidence type="ECO:0000313" key="3">
    <source>
        <dbReference type="Proteomes" id="UP000735302"/>
    </source>
</evidence>
<protein>
    <submittedName>
        <fullName evidence="2">Uncharacterized protein</fullName>
    </submittedName>
</protein>
<keyword evidence="3" id="KW-1185">Reference proteome</keyword>
<feature type="compositionally biased region" description="Acidic residues" evidence="1">
    <location>
        <begin position="48"/>
        <end position="62"/>
    </location>
</feature>
<proteinExistence type="predicted"/>
<name>A0AAV4CVJ4_9GAST</name>